<dbReference type="EMBL" id="WTYJ01000003">
    <property type="protein sequence ID" value="MXP00249.1"/>
    <property type="molecule type" value="Genomic_DNA"/>
</dbReference>
<evidence type="ECO:0000313" key="3">
    <source>
        <dbReference type="EMBL" id="MXP00249.1"/>
    </source>
</evidence>
<dbReference type="InterPro" id="IPR014729">
    <property type="entry name" value="Rossmann-like_a/b/a_fold"/>
</dbReference>
<proteinExistence type="predicted"/>
<feature type="transmembrane region" description="Helical" evidence="1">
    <location>
        <begin position="133"/>
        <end position="150"/>
    </location>
</feature>
<protein>
    <recommendedName>
        <fullName evidence="2">DUF218 domain-containing protein</fullName>
    </recommendedName>
</protein>
<accession>A0A6I4U052</accession>
<organism evidence="3 4">
    <name type="scientific">Croceibacterium xixiisoli</name>
    <dbReference type="NCBI Taxonomy" id="1476466"/>
    <lineage>
        <taxon>Bacteria</taxon>
        <taxon>Pseudomonadati</taxon>
        <taxon>Pseudomonadota</taxon>
        <taxon>Alphaproteobacteria</taxon>
        <taxon>Sphingomonadales</taxon>
        <taxon>Erythrobacteraceae</taxon>
        <taxon>Croceibacterium</taxon>
    </lineage>
</organism>
<dbReference type="Pfam" id="PF02698">
    <property type="entry name" value="DUF218"/>
    <property type="match status" value="1"/>
</dbReference>
<evidence type="ECO:0000256" key="1">
    <source>
        <dbReference type="SAM" id="Phobius"/>
    </source>
</evidence>
<keyword evidence="1" id="KW-1133">Transmembrane helix</keyword>
<dbReference type="Gene3D" id="3.40.50.620">
    <property type="entry name" value="HUPs"/>
    <property type="match status" value="1"/>
</dbReference>
<name>A0A6I4U052_9SPHN</name>
<keyword evidence="1" id="KW-0472">Membrane</keyword>
<reference evidence="3 4" key="1">
    <citation type="submission" date="2019-12" db="EMBL/GenBank/DDBJ databases">
        <title>Genomic-based taxomic classification of the family Erythrobacteraceae.</title>
        <authorList>
            <person name="Xu L."/>
        </authorList>
    </citation>
    <scope>NUCLEOTIDE SEQUENCE [LARGE SCALE GENOMIC DNA]</scope>
    <source>
        <strain evidence="3 4">S36</strain>
    </source>
</reference>
<keyword evidence="1" id="KW-0812">Transmembrane</keyword>
<feature type="domain" description="DUF218" evidence="2">
    <location>
        <begin position="162"/>
        <end position="290"/>
    </location>
</feature>
<dbReference type="AlphaFoldDB" id="A0A6I4U052"/>
<evidence type="ECO:0000259" key="2">
    <source>
        <dbReference type="Pfam" id="PF02698"/>
    </source>
</evidence>
<comment type="caution">
    <text evidence="3">The sequence shown here is derived from an EMBL/GenBank/DDBJ whole genome shotgun (WGS) entry which is preliminary data.</text>
</comment>
<dbReference type="OrthoDB" id="9812311at2"/>
<dbReference type="CDD" id="cd06259">
    <property type="entry name" value="YdcF-like"/>
    <property type="match status" value="1"/>
</dbReference>
<dbReference type="Proteomes" id="UP000469430">
    <property type="component" value="Unassembled WGS sequence"/>
</dbReference>
<keyword evidence="4" id="KW-1185">Reference proteome</keyword>
<sequence>MAGYRAGAAARCYQRCGGVAGGAQRARLQSRHDRDRPFAGWERPPDRRDFSAFHRHGCGDRRRYWPVAWAGRDRAAGAAIRPARIGHGGRRRAGAGGLALSRARAGAGRGAGRADRARHCAVCLEAHAVIRRLFGLLAIAWVIGFVWFAVSLPQPAPPGQVDAIVVPTGGGGRIAQGVRLLEQGQSRRMLVTGVNEKVTPREFEAEFSVPPELMDCCITLGFAALDTRGNARETARWVEQQQVRSIRLVTSDWHMRRAALELKSTLPAGTQVLEDAVRSQPSLWTLFYEYHKFLIAWLVQV</sequence>
<dbReference type="InterPro" id="IPR003848">
    <property type="entry name" value="DUF218"/>
</dbReference>
<evidence type="ECO:0000313" key="4">
    <source>
        <dbReference type="Proteomes" id="UP000469430"/>
    </source>
</evidence>
<gene>
    <name evidence="3" type="ORF">GRI97_14745</name>
</gene>